<dbReference type="Gene3D" id="3.20.80.10">
    <property type="entry name" value="Regulatory factor, effector binding domain"/>
    <property type="match status" value="1"/>
</dbReference>
<organism evidence="2 3">
    <name type="scientific">Peribacillus deserti</name>
    <dbReference type="NCBI Taxonomy" id="673318"/>
    <lineage>
        <taxon>Bacteria</taxon>
        <taxon>Bacillati</taxon>
        <taxon>Bacillota</taxon>
        <taxon>Bacilli</taxon>
        <taxon>Bacillales</taxon>
        <taxon>Bacillaceae</taxon>
        <taxon>Peribacillus</taxon>
    </lineage>
</organism>
<dbReference type="InterPro" id="IPR010499">
    <property type="entry name" value="AraC_E-bd"/>
</dbReference>
<keyword evidence="3" id="KW-1185">Reference proteome</keyword>
<dbReference type="InterPro" id="IPR029442">
    <property type="entry name" value="GyrI-like"/>
</dbReference>
<dbReference type="SMART" id="SM00871">
    <property type="entry name" value="AraC_E_bind"/>
    <property type="match status" value="1"/>
</dbReference>
<evidence type="ECO:0000313" key="3">
    <source>
        <dbReference type="Proteomes" id="UP000823486"/>
    </source>
</evidence>
<gene>
    <name evidence="2" type="ORF">JOC77_002143</name>
</gene>
<dbReference type="EMBL" id="JAFBFI010000008">
    <property type="protein sequence ID" value="MBM7692712.1"/>
    <property type="molecule type" value="Genomic_DNA"/>
</dbReference>
<evidence type="ECO:0000259" key="1">
    <source>
        <dbReference type="SMART" id="SM00871"/>
    </source>
</evidence>
<dbReference type="InterPro" id="IPR011256">
    <property type="entry name" value="Reg_factor_effector_dom_sf"/>
</dbReference>
<evidence type="ECO:0000313" key="2">
    <source>
        <dbReference type="EMBL" id="MBM7692712.1"/>
    </source>
</evidence>
<name>A0ABS2QHZ3_9BACI</name>
<comment type="caution">
    <text evidence="2">The sequence shown here is derived from an EMBL/GenBank/DDBJ whole genome shotgun (WGS) entry which is preliminary data.</text>
</comment>
<protein>
    <submittedName>
        <fullName evidence="2">Transcriptional regulator YdeE</fullName>
    </submittedName>
</protein>
<sequence length="145" mass="16777">MDIVNKEEFYVIGKKVICPWQDLGTLMPEAWNTVMQQKDEIQNRVSPYILDICLHVIDGEFTQLVGVEVSSLENIPEGFEGAVIPKQKYIYAKHTGSVMDIAGHFGRMIEWAKDNCLTIDPYDFKIQYSPEYNEERGYDLYFKLA</sequence>
<reference evidence="2 3" key="1">
    <citation type="submission" date="2021-01" db="EMBL/GenBank/DDBJ databases">
        <title>Genomic Encyclopedia of Type Strains, Phase IV (KMG-IV): sequencing the most valuable type-strain genomes for metagenomic binning, comparative biology and taxonomic classification.</title>
        <authorList>
            <person name="Goeker M."/>
        </authorList>
    </citation>
    <scope>NUCLEOTIDE SEQUENCE [LARGE SCALE GENOMIC DNA]</scope>
    <source>
        <strain evidence="2 3">DSM 105482</strain>
    </source>
</reference>
<accession>A0ABS2QHZ3</accession>
<dbReference type="Pfam" id="PF06445">
    <property type="entry name" value="GyrI-like"/>
    <property type="match status" value="1"/>
</dbReference>
<feature type="domain" description="AraC effector-binding" evidence="1">
    <location>
        <begin position="1"/>
        <end position="145"/>
    </location>
</feature>
<dbReference type="SUPFAM" id="SSF55136">
    <property type="entry name" value="Probable bacterial effector-binding domain"/>
    <property type="match status" value="1"/>
</dbReference>
<dbReference type="RefSeq" id="WP_204542747.1">
    <property type="nucleotide sequence ID" value="NZ_JAFBFI010000008.1"/>
</dbReference>
<proteinExistence type="predicted"/>
<dbReference type="Proteomes" id="UP000823486">
    <property type="component" value="Unassembled WGS sequence"/>
</dbReference>